<feature type="transmembrane region" description="Helical" evidence="6">
    <location>
        <begin position="56"/>
        <end position="75"/>
    </location>
</feature>
<comment type="caution">
    <text evidence="7">The sequence shown here is derived from an EMBL/GenBank/DDBJ whole genome shotgun (WGS) entry which is preliminary data.</text>
</comment>
<name>A0A7W6GJL4_9HYPH</name>
<gene>
    <name evidence="7" type="ORF">GGQ64_002911</name>
</gene>
<accession>A0A7W6GJL4</accession>
<keyword evidence="8" id="KW-1185">Reference proteome</keyword>
<evidence type="ECO:0000256" key="4">
    <source>
        <dbReference type="ARBA" id="ARBA00022989"/>
    </source>
</evidence>
<evidence type="ECO:0000313" key="8">
    <source>
        <dbReference type="Proteomes" id="UP000574761"/>
    </source>
</evidence>
<protein>
    <submittedName>
        <fullName evidence="7">Ribose/xylose/arabinose/galactoside ABC-type transport system permease subunit</fullName>
    </submittedName>
</protein>
<dbReference type="EMBL" id="JACIEE010000005">
    <property type="protein sequence ID" value="MBB3977705.1"/>
    <property type="molecule type" value="Genomic_DNA"/>
</dbReference>
<keyword evidence="3 6" id="KW-0812">Transmembrane</keyword>
<dbReference type="GO" id="GO:0005886">
    <property type="term" value="C:plasma membrane"/>
    <property type="evidence" value="ECO:0007669"/>
    <property type="project" value="UniProtKB-SubCell"/>
</dbReference>
<feature type="transmembrane region" description="Helical" evidence="6">
    <location>
        <begin position="87"/>
        <end position="110"/>
    </location>
</feature>
<dbReference type="AlphaFoldDB" id="A0A7W6GJL4"/>
<dbReference type="CDD" id="cd06579">
    <property type="entry name" value="TM_PBP1_transp_AraH_like"/>
    <property type="match status" value="1"/>
</dbReference>
<evidence type="ECO:0000256" key="6">
    <source>
        <dbReference type="SAM" id="Phobius"/>
    </source>
</evidence>
<keyword evidence="5 6" id="KW-0472">Membrane</keyword>
<comment type="subcellular location">
    <subcellularLocation>
        <location evidence="1">Cell membrane</location>
        <topology evidence="1">Multi-pass membrane protein</topology>
    </subcellularLocation>
</comment>
<feature type="transmembrane region" description="Helical" evidence="6">
    <location>
        <begin position="281"/>
        <end position="301"/>
    </location>
</feature>
<proteinExistence type="predicted"/>
<organism evidence="7 8">
    <name type="scientific">Mycoplana azooxidifex</name>
    <dbReference type="NCBI Taxonomy" id="1636188"/>
    <lineage>
        <taxon>Bacteria</taxon>
        <taxon>Pseudomonadati</taxon>
        <taxon>Pseudomonadota</taxon>
        <taxon>Alphaproteobacteria</taxon>
        <taxon>Hyphomicrobiales</taxon>
        <taxon>Rhizobiaceae</taxon>
        <taxon>Mycoplana</taxon>
    </lineage>
</organism>
<feature type="transmembrane region" description="Helical" evidence="6">
    <location>
        <begin position="117"/>
        <end position="140"/>
    </location>
</feature>
<keyword evidence="2" id="KW-1003">Cell membrane</keyword>
<sequence length="329" mass="33912">MQTSSTSPHPALSATLVDMLRTYGPAIGMLGVLVVFAILKPVFLSPANIANVMHQSVVLIVISFGLAVVMSMRGVDLSVAQIADGAGLIAAILVLNGQPLWLVIAAPLAFGVGIGLVNGLIAAYVGVPAVIGTLGMMFIIRSGELMMTNGAEPQILFSLPRGLTRAFFFIGQGKIFGISALVLLGILIFMIMLAVMTFTPFARRAKAVGGNARAAMLAGIDIRAVFAGGFVIAGLLSAVAGVALVSRTGIAVPRGAEPYLLDAFAAVYLGTLLSRRAEITIPGVLVGGLFITFLGNGLTLLGLGAPFRYGLNGAFILLAMAIGALKRPH</sequence>
<feature type="transmembrane region" description="Helical" evidence="6">
    <location>
        <begin position="258"/>
        <end position="274"/>
    </location>
</feature>
<feature type="transmembrane region" description="Helical" evidence="6">
    <location>
        <begin position="222"/>
        <end position="246"/>
    </location>
</feature>
<dbReference type="RefSeq" id="WP_183805367.1">
    <property type="nucleotide sequence ID" value="NZ_JACIEE010000005.1"/>
</dbReference>
<feature type="transmembrane region" description="Helical" evidence="6">
    <location>
        <begin position="307"/>
        <end position="325"/>
    </location>
</feature>
<feature type="transmembrane region" description="Helical" evidence="6">
    <location>
        <begin position="23"/>
        <end position="44"/>
    </location>
</feature>
<keyword evidence="4 6" id="KW-1133">Transmembrane helix</keyword>
<evidence type="ECO:0000256" key="3">
    <source>
        <dbReference type="ARBA" id="ARBA00022692"/>
    </source>
</evidence>
<evidence type="ECO:0000256" key="5">
    <source>
        <dbReference type="ARBA" id="ARBA00023136"/>
    </source>
</evidence>
<evidence type="ECO:0000313" key="7">
    <source>
        <dbReference type="EMBL" id="MBB3977705.1"/>
    </source>
</evidence>
<dbReference type="PANTHER" id="PTHR32196">
    <property type="entry name" value="ABC TRANSPORTER PERMEASE PROTEIN YPHD-RELATED-RELATED"/>
    <property type="match status" value="1"/>
</dbReference>
<evidence type="ECO:0000256" key="1">
    <source>
        <dbReference type="ARBA" id="ARBA00004651"/>
    </source>
</evidence>
<reference evidence="7 8" key="1">
    <citation type="submission" date="2020-08" db="EMBL/GenBank/DDBJ databases">
        <title>Genomic Encyclopedia of Type Strains, Phase IV (KMG-IV): sequencing the most valuable type-strain genomes for metagenomic binning, comparative biology and taxonomic classification.</title>
        <authorList>
            <person name="Goeker M."/>
        </authorList>
    </citation>
    <scope>NUCLEOTIDE SEQUENCE [LARGE SCALE GENOMIC DNA]</scope>
    <source>
        <strain evidence="7 8">DSM 100211</strain>
    </source>
</reference>
<dbReference type="InterPro" id="IPR001851">
    <property type="entry name" value="ABC_transp_permease"/>
</dbReference>
<evidence type="ECO:0000256" key="2">
    <source>
        <dbReference type="ARBA" id="ARBA00022475"/>
    </source>
</evidence>
<dbReference type="Pfam" id="PF02653">
    <property type="entry name" value="BPD_transp_2"/>
    <property type="match status" value="1"/>
</dbReference>
<dbReference type="Proteomes" id="UP000574761">
    <property type="component" value="Unassembled WGS sequence"/>
</dbReference>
<feature type="transmembrane region" description="Helical" evidence="6">
    <location>
        <begin position="175"/>
        <end position="201"/>
    </location>
</feature>
<dbReference type="GO" id="GO:0022857">
    <property type="term" value="F:transmembrane transporter activity"/>
    <property type="evidence" value="ECO:0007669"/>
    <property type="project" value="InterPro"/>
</dbReference>